<feature type="domain" description="HTH-type transcriptional regulator Rgg C-terminal" evidence="1">
    <location>
        <begin position="109"/>
        <end position="276"/>
    </location>
</feature>
<dbReference type="Pfam" id="PF21259">
    <property type="entry name" value="Rgg_C"/>
    <property type="match status" value="1"/>
</dbReference>
<evidence type="ECO:0000259" key="1">
    <source>
        <dbReference type="Pfam" id="PF21259"/>
    </source>
</evidence>
<evidence type="ECO:0000313" key="2">
    <source>
        <dbReference type="EMBL" id="OAQ08559.1"/>
    </source>
</evidence>
<dbReference type="InterPro" id="IPR053163">
    <property type="entry name" value="HTH-type_regulator_Rgg"/>
</dbReference>
<dbReference type="Proteomes" id="UP000078520">
    <property type="component" value="Unassembled WGS sequence"/>
</dbReference>
<dbReference type="RefSeq" id="WP_064208578.1">
    <property type="nucleotide sequence ID" value="NZ_LVKC01000015.1"/>
</dbReference>
<dbReference type="EMBL" id="LVKI01000009">
    <property type="protein sequence ID" value="OAQ08559.1"/>
    <property type="molecule type" value="Genomic_DNA"/>
</dbReference>
<dbReference type="InterPro" id="IPR010057">
    <property type="entry name" value="Transcription_activator_Rgg_C"/>
</dbReference>
<dbReference type="OrthoDB" id="2310942at2"/>
<name>A0A179CUM7_9LACO</name>
<sequence length="294" mass="34758">MEENYGKIISNIRIAKGVPIGKLISGIYGRTAYRNFVMNRTGTSVDNFMKLLAKLHVSYTEFKYIANGFETDYEQRFVIDLQRAIAQGNLERLDSLLQRTLNYCAIYEDDEKYRHLACITQLTIDKMKGDRLDENARQVVTNYLIRCETWTHYELMMFNNAMFAFSLDQIRMFREKVIHNLEKYQNLRVYGSESFRVLINMLMVFIESQSYRDIRIMMGLINNYQLNEDMLFEETLRLYFTGILDLINQRIPAGMTKVNQALEVLSILNAKDYHQNLKRYLDQIILKYNLNVKA</sequence>
<accession>A0A179CUM7</accession>
<dbReference type="PANTHER" id="PTHR37038">
    <property type="entry name" value="TRANSCRIPTIONAL REGULATOR-RELATED"/>
    <property type="match status" value="1"/>
</dbReference>
<evidence type="ECO:0000313" key="3">
    <source>
        <dbReference type="Proteomes" id="UP000078520"/>
    </source>
</evidence>
<gene>
    <name evidence="2" type="ORF">A3O14_03490</name>
</gene>
<comment type="caution">
    <text evidence="2">The sequence shown here is derived from an EMBL/GenBank/DDBJ whole genome shotgun (WGS) entry which is preliminary data.</text>
</comment>
<dbReference type="AlphaFoldDB" id="A0A179CUM7"/>
<proteinExistence type="predicted"/>
<reference evidence="3" key="1">
    <citation type="submission" date="2016-03" db="EMBL/GenBank/DDBJ databases">
        <authorList>
            <person name="Johnson T.J."/>
            <person name="Youmans B."/>
            <person name="Case K."/>
            <person name="Noll S."/>
        </authorList>
    </citation>
    <scope>NUCLEOTIDE SEQUENCE [LARGE SCALE GENOMIC DNA]</scope>
    <source>
        <strain evidence="3">UMNLAv8</strain>
    </source>
</reference>
<organism evidence="2 3">
    <name type="scientific">Ligilactobacillus aviarius</name>
    <dbReference type="NCBI Taxonomy" id="1606"/>
    <lineage>
        <taxon>Bacteria</taxon>
        <taxon>Bacillati</taxon>
        <taxon>Bacillota</taxon>
        <taxon>Bacilli</taxon>
        <taxon>Lactobacillales</taxon>
        <taxon>Lactobacillaceae</taxon>
        <taxon>Ligilactobacillus</taxon>
    </lineage>
</organism>
<dbReference type="NCBIfam" id="TIGR01716">
    <property type="entry name" value="RGG_Cterm"/>
    <property type="match status" value="1"/>
</dbReference>
<protein>
    <recommendedName>
        <fullName evidence="1">HTH-type transcriptional regulator Rgg C-terminal domain-containing protein</fullName>
    </recommendedName>
</protein>